<dbReference type="EMBL" id="LJOW01000051">
    <property type="protein sequence ID" value="OBQ43535.1"/>
    <property type="molecule type" value="Genomic_DNA"/>
</dbReference>
<accession>A0A1B7X2D7</accession>
<name>A0A1B7X2D7_APHFL</name>
<feature type="transmembrane region" description="Helical" evidence="1">
    <location>
        <begin position="6"/>
        <end position="22"/>
    </location>
</feature>
<dbReference type="Proteomes" id="UP000092093">
    <property type="component" value="Unassembled WGS sequence"/>
</dbReference>
<evidence type="ECO:0000313" key="3">
    <source>
        <dbReference type="Proteomes" id="UP000092093"/>
    </source>
</evidence>
<dbReference type="AlphaFoldDB" id="A0A1B7X2D7"/>
<protein>
    <submittedName>
        <fullName evidence="2">Uncharacterized protein</fullName>
    </submittedName>
</protein>
<organism evidence="2 3">
    <name type="scientific">Aphanizomenon flos-aquae WA102</name>
    <dbReference type="NCBI Taxonomy" id="1710896"/>
    <lineage>
        <taxon>Bacteria</taxon>
        <taxon>Bacillati</taxon>
        <taxon>Cyanobacteriota</taxon>
        <taxon>Cyanophyceae</taxon>
        <taxon>Nostocales</taxon>
        <taxon>Aphanizomenonaceae</taxon>
        <taxon>Aphanizomenon</taxon>
    </lineage>
</organism>
<keyword evidence="1" id="KW-1133">Transmembrane helix</keyword>
<evidence type="ECO:0000313" key="2">
    <source>
        <dbReference type="EMBL" id="OBQ43535.1"/>
    </source>
</evidence>
<gene>
    <name evidence="2" type="ORF">AN484_11995</name>
</gene>
<reference evidence="2 3" key="1">
    <citation type="submission" date="2015-09" db="EMBL/GenBank/DDBJ databases">
        <title>Aphanizomenon flos-aquae WA102.</title>
        <authorList>
            <person name="Driscoll C."/>
        </authorList>
    </citation>
    <scope>NUCLEOTIDE SEQUENCE [LARGE SCALE GENOMIC DNA]</scope>
    <source>
        <strain evidence="2">WA102</strain>
    </source>
</reference>
<keyword evidence="1" id="KW-0472">Membrane</keyword>
<evidence type="ECO:0000256" key="1">
    <source>
        <dbReference type="SAM" id="Phobius"/>
    </source>
</evidence>
<keyword evidence="1" id="KW-0812">Transmembrane</keyword>
<comment type="caution">
    <text evidence="2">The sequence shown here is derived from an EMBL/GenBank/DDBJ whole genome shotgun (WGS) entry which is preliminary data.</text>
</comment>
<sequence length="73" mass="8491">MDYQTLFNIAVAVAGFLGGWTLNRIYQAIDRLDNDVRQMPMSYVARDDYRTDLKDIRDMLGKIFDKLDGKVDK</sequence>
<proteinExistence type="predicted"/>